<dbReference type="OrthoDB" id="649641at2759"/>
<accession>A0A8K0JXI3</accession>
<reference evidence="3" key="2">
    <citation type="submission" date="2017-10" db="EMBL/GenBank/DDBJ databases">
        <title>Ladona fulva Genome sequencing and assembly.</title>
        <authorList>
            <person name="Murali S."/>
            <person name="Richards S."/>
            <person name="Bandaranaike D."/>
            <person name="Bellair M."/>
            <person name="Blankenburg K."/>
            <person name="Chao H."/>
            <person name="Dinh H."/>
            <person name="Doddapaneni H."/>
            <person name="Dugan-Rocha S."/>
            <person name="Elkadiri S."/>
            <person name="Gnanaolivu R."/>
            <person name="Hernandez B."/>
            <person name="Skinner E."/>
            <person name="Javaid M."/>
            <person name="Lee S."/>
            <person name="Li M."/>
            <person name="Ming W."/>
            <person name="Munidasa M."/>
            <person name="Muniz J."/>
            <person name="Nguyen L."/>
            <person name="Hughes D."/>
            <person name="Osuji N."/>
            <person name="Pu L.-L."/>
            <person name="Puazo M."/>
            <person name="Qu C."/>
            <person name="Quiroz J."/>
            <person name="Raj R."/>
            <person name="Weissenberger G."/>
            <person name="Xin Y."/>
            <person name="Zou X."/>
            <person name="Han Y."/>
            <person name="Worley K."/>
            <person name="Muzny D."/>
            <person name="Gibbs R."/>
        </authorList>
    </citation>
    <scope>NUCLEOTIDE SEQUENCE</scope>
    <source>
        <strain evidence="3">Sampled in the wild</strain>
    </source>
</reference>
<feature type="region of interest" description="Disordered" evidence="2">
    <location>
        <begin position="199"/>
        <end position="218"/>
    </location>
</feature>
<feature type="non-terminal residue" evidence="3">
    <location>
        <position position="1"/>
    </location>
</feature>
<evidence type="ECO:0000256" key="1">
    <source>
        <dbReference type="SAM" id="Coils"/>
    </source>
</evidence>
<keyword evidence="1" id="KW-0175">Coiled coil</keyword>
<keyword evidence="4" id="KW-1185">Reference proteome</keyword>
<name>A0A8K0JXI3_LADFU</name>
<evidence type="ECO:0000313" key="4">
    <source>
        <dbReference type="Proteomes" id="UP000792457"/>
    </source>
</evidence>
<dbReference type="AlphaFoldDB" id="A0A8K0JXI3"/>
<gene>
    <name evidence="3" type="ORF">J437_LFUL003628</name>
</gene>
<evidence type="ECO:0000313" key="3">
    <source>
        <dbReference type="EMBL" id="KAG8223722.1"/>
    </source>
</evidence>
<comment type="caution">
    <text evidence="3">The sequence shown here is derived from an EMBL/GenBank/DDBJ whole genome shotgun (WGS) entry which is preliminary data.</text>
</comment>
<sequence>MMLQKKWLEEQNADLLLLLKNSEESNTVLQSNCDSLLKKNDDLQATTKIIKSLTAENEELKELLLQSENKCSTLAMKLNTWSDKEKEYLKVVDLQLEQILSLTEDVKLKDDKLMAQSEIIEELKDSMKGLIASLKNHEEEKEALEEKLAEALQQNLSVTPTSTLHANWKLSPMYVAGLCSYEEVRDECKTLYKDLFSESPKFDSEDNSGLSIETELKG</sequence>
<reference evidence="3" key="1">
    <citation type="submission" date="2013-04" db="EMBL/GenBank/DDBJ databases">
        <authorList>
            <person name="Qu J."/>
            <person name="Murali S.C."/>
            <person name="Bandaranaike D."/>
            <person name="Bellair M."/>
            <person name="Blankenburg K."/>
            <person name="Chao H."/>
            <person name="Dinh H."/>
            <person name="Doddapaneni H."/>
            <person name="Downs B."/>
            <person name="Dugan-Rocha S."/>
            <person name="Elkadiri S."/>
            <person name="Gnanaolivu R.D."/>
            <person name="Hernandez B."/>
            <person name="Javaid M."/>
            <person name="Jayaseelan J.C."/>
            <person name="Lee S."/>
            <person name="Li M."/>
            <person name="Ming W."/>
            <person name="Munidasa M."/>
            <person name="Muniz J."/>
            <person name="Nguyen L."/>
            <person name="Ongeri F."/>
            <person name="Osuji N."/>
            <person name="Pu L.-L."/>
            <person name="Puazo M."/>
            <person name="Qu C."/>
            <person name="Quiroz J."/>
            <person name="Raj R."/>
            <person name="Weissenberger G."/>
            <person name="Xin Y."/>
            <person name="Zou X."/>
            <person name="Han Y."/>
            <person name="Richards S."/>
            <person name="Worley K."/>
            <person name="Muzny D."/>
            <person name="Gibbs R."/>
        </authorList>
    </citation>
    <scope>NUCLEOTIDE SEQUENCE</scope>
    <source>
        <strain evidence="3">Sampled in the wild</strain>
    </source>
</reference>
<feature type="coiled-coil region" evidence="1">
    <location>
        <begin position="120"/>
        <end position="154"/>
    </location>
</feature>
<evidence type="ECO:0000256" key="2">
    <source>
        <dbReference type="SAM" id="MobiDB-lite"/>
    </source>
</evidence>
<feature type="coiled-coil region" evidence="1">
    <location>
        <begin position="43"/>
        <end position="70"/>
    </location>
</feature>
<organism evidence="3 4">
    <name type="scientific">Ladona fulva</name>
    <name type="common">Scarce chaser dragonfly</name>
    <name type="synonym">Libellula fulva</name>
    <dbReference type="NCBI Taxonomy" id="123851"/>
    <lineage>
        <taxon>Eukaryota</taxon>
        <taxon>Metazoa</taxon>
        <taxon>Ecdysozoa</taxon>
        <taxon>Arthropoda</taxon>
        <taxon>Hexapoda</taxon>
        <taxon>Insecta</taxon>
        <taxon>Pterygota</taxon>
        <taxon>Palaeoptera</taxon>
        <taxon>Odonata</taxon>
        <taxon>Epiprocta</taxon>
        <taxon>Anisoptera</taxon>
        <taxon>Libelluloidea</taxon>
        <taxon>Libellulidae</taxon>
        <taxon>Ladona</taxon>
    </lineage>
</organism>
<dbReference type="EMBL" id="KZ308171">
    <property type="protein sequence ID" value="KAG8223722.1"/>
    <property type="molecule type" value="Genomic_DNA"/>
</dbReference>
<proteinExistence type="predicted"/>
<dbReference type="Proteomes" id="UP000792457">
    <property type="component" value="Unassembled WGS sequence"/>
</dbReference>
<protein>
    <submittedName>
        <fullName evidence="3">Uncharacterized protein</fullName>
    </submittedName>
</protein>